<evidence type="ECO:0000313" key="1">
    <source>
        <dbReference type="EMBL" id="ODM98127.1"/>
    </source>
</evidence>
<evidence type="ECO:0000313" key="2">
    <source>
        <dbReference type="Proteomes" id="UP000094527"/>
    </source>
</evidence>
<gene>
    <name evidence="1" type="ORF">Ocin01_08550</name>
</gene>
<dbReference type="AlphaFoldDB" id="A0A1D2MYI7"/>
<comment type="caution">
    <text evidence="1">The sequence shown here is derived from an EMBL/GenBank/DDBJ whole genome shotgun (WGS) entry which is preliminary data.</text>
</comment>
<dbReference type="OrthoDB" id="5976067at2759"/>
<name>A0A1D2MYI7_ORCCI</name>
<proteinExistence type="predicted"/>
<sequence length="177" mass="20066">MISEDYGDRRSPVMFEAKKVCMDMDVNESNSAAIISSSTVIRHARKAPKEKKIKSVRFKEENLAEVIEFEDDIESKNNRKLYWESVAADRFRFKDRIERLQEILSPVLNSSHRNVVYTHRVMKTTTTSLPLFGSILPVSASLVEEVGMVVIQKGLETRVQSLLQYDSAIHSGIGAGF</sequence>
<dbReference type="EMBL" id="LJIJ01000380">
    <property type="protein sequence ID" value="ODM98127.1"/>
    <property type="molecule type" value="Genomic_DNA"/>
</dbReference>
<keyword evidence="2" id="KW-1185">Reference proteome</keyword>
<reference evidence="1 2" key="1">
    <citation type="journal article" date="2016" name="Genome Biol. Evol.">
        <title>Gene Family Evolution Reflects Adaptation to Soil Environmental Stressors in the Genome of the Collembolan Orchesella cincta.</title>
        <authorList>
            <person name="Faddeeva-Vakhrusheva A."/>
            <person name="Derks M.F."/>
            <person name="Anvar S.Y."/>
            <person name="Agamennone V."/>
            <person name="Suring W."/>
            <person name="Smit S."/>
            <person name="van Straalen N.M."/>
            <person name="Roelofs D."/>
        </authorList>
    </citation>
    <scope>NUCLEOTIDE SEQUENCE [LARGE SCALE GENOMIC DNA]</scope>
    <source>
        <tissue evidence="1">Mixed pool</tissue>
    </source>
</reference>
<organism evidence="1 2">
    <name type="scientific">Orchesella cincta</name>
    <name type="common">Springtail</name>
    <name type="synonym">Podura cincta</name>
    <dbReference type="NCBI Taxonomy" id="48709"/>
    <lineage>
        <taxon>Eukaryota</taxon>
        <taxon>Metazoa</taxon>
        <taxon>Ecdysozoa</taxon>
        <taxon>Arthropoda</taxon>
        <taxon>Hexapoda</taxon>
        <taxon>Collembola</taxon>
        <taxon>Entomobryomorpha</taxon>
        <taxon>Entomobryoidea</taxon>
        <taxon>Orchesellidae</taxon>
        <taxon>Orchesellinae</taxon>
        <taxon>Orchesella</taxon>
    </lineage>
</organism>
<accession>A0A1D2MYI7</accession>
<protein>
    <submittedName>
        <fullName evidence="1">Protein DP71L</fullName>
    </submittedName>
</protein>
<dbReference type="Proteomes" id="UP000094527">
    <property type="component" value="Unassembled WGS sequence"/>
</dbReference>